<evidence type="ECO:0000313" key="5">
    <source>
        <dbReference type="EMBL" id="MBU3849230.1"/>
    </source>
</evidence>
<dbReference type="InterPro" id="IPR005561">
    <property type="entry name" value="ANTAR"/>
</dbReference>
<evidence type="ECO:0000256" key="2">
    <source>
        <dbReference type="SAM" id="Coils"/>
    </source>
</evidence>
<dbReference type="InterPro" id="IPR001789">
    <property type="entry name" value="Sig_transdc_resp-reg_receiver"/>
</dbReference>
<dbReference type="EMBL" id="JAHLFV010000035">
    <property type="protein sequence ID" value="MBU3849230.1"/>
    <property type="molecule type" value="Genomic_DNA"/>
</dbReference>
<keyword evidence="1" id="KW-0597">Phosphoprotein</keyword>
<feature type="domain" description="ANTAR" evidence="4">
    <location>
        <begin position="123"/>
        <end position="184"/>
    </location>
</feature>
<evidence type="ECO:0000313" key="6">
    <source>
        <dbReference type="Proteomes" id="UP000823914"/>
    </source>
</evidence>
<dbReference type="GO" id="GO:0000160">
    <property type="term" value="P:phosphorelay signal transduction system"/>
    <property type="evidence" value="ECO:0007669"/>
    <property type="project" value="InterPro"/>
</dbReference>
<reference evidence="5" key="1">
    <citation type="journal article" date="2021" name="PeerJ">
        <title>Extensive microbial diversity within the chicken gut microbiome revealed by metagenomics and culture.</title>
        <authorList>
            <person name="Gilroy R."/>
            <person name="Ravi A."/>
            <person name="Getino M."/>
            <person name="Pursley I."/>
            <person name="Horton D.L."/>
            <person name="Alikhan N.F."/>
            <person name="Baker D."/>
            <person name="Gharbi K."/>
            <person name="Hall N."/>
            <person name="Watson M."/>
            <person name="Adriaenssens E.M."/>
            <person name="Foster-Nyarko E."/>
            <person name="Jarju S."/>
            <person name="Secka A."/>
            <person name="Antonio M."/>
            <person name="Oren A."/>
            <person name="Chaudhuri R.R."/>
            <person name="La Ragione R."/>
            <person name="Hildebrand F."/>
            <person name="Pallen M.J."/>
        </authorList>
    </citation>
    <scope>NUCLEOTIDE SEQUENCE</scope>
    <source>
        <strain evidence="5">Gambia15-2214</strain>
    </source>
</reference>
<dbReference type="GO" id="GO:0003723">
    <property type="term" value="F:RNA binding"/>
    <property type="evidence" value="ECO:0007669"/>
    <property type="project" value="InterPro"/>
</dbReference>
<protein>
    <submittedName>
        <fullName evidence="5">ANTAR domain-containing protein</fullName>
    </submittedName>
</protein>
<comment type="caution">
    <text evidence="5">The sequence shown here is derived from an EMBL/GenBank/DDBJ whole genome shotgun (WGS) entry which is preliminary data.</text>
</comment>
<feature type="domain" description="Response regulatory" evidence="3">
    <location>
        <begin position="3"/>
        <end position="117"/>
    </location>
</feature>
<dbReference type="InterPro" id="IPR036388">
    <property type="entry name" value="WH-like_DNA-bd_sf"/>
</dbReference>
<feature type="coiled-coil region" evidence="2">
    <location>
        <begin position="116"/>
        <end position="143"/>
    </location>
</feature>
<proteinExistence type="predicted"/>
<dbReference type="InterPro" id="IPR011006">
    <property type="entry name" value="CheY-like_superfamily"/>
</dbReference>
<dbReference type="SMART" id="SM01012">
    <property type="entry name" value="ANTAR"/>
    <property type="match status" value="1"/>
</dbReference>
<dbReference type="Gene3D" id="3.40.50.2300">
    <property type="match status" value="1"/>
</dbReference>
<dbReference type="Gene3D" id="1.10.10.10">
    <property type="entry name" value="Winged helix-like DNA-binding domain superfamily/Winged helix DNA-binding domain"/>
    <property type="match status" value="1"/>
</dbReference>
<organism evidence="5 6">
    <name type="scientific">Candidatus Treponema excrementipullorum</name>
    <dbReference type="NCBI Taxonomy" id="2838768"/>
    <lineage>
        <taxon>Bacteria</taxon>
        <taxon>Pseudomonadati</taxon>
        <taxon>Spirochaetota</taxon>
        <taxon>Spirochaetia</taxon>
        <taxon>Spirochaetales</taxon>
        <taxon>Treponemataceae</taxon>
        <taxon>Treponema</taxon>
    </lineage>
</organism>
<feature type="modified residue" description="4-aspartylphosphate" evidence="1">
    <location>
        <position position="53"/>
    </location>
</feature>
<dbReference type="SUPFAM" id="SSF52172">
    <property type="entry name" value="CheY-like"/>
    <property type="match status" value="1"/>
</dbReference>
<dbReference type="CDD" id="cd00156">
    <property type="entry name" value="REC"/>
    <property type="match status" value="1"/>
</dbReference>
<evidence type="ECO:0000259" key="3">
    <source>
        <dbReference type="PROSITE" id="PS50110"/>
    </source>
</evidence>
<name>A0A9E2NYH5_9SPIR</name>
<evidence type="ECO:0000256" key="1">
    <source>
        <dbReference type="PROSITE-ProRule" id="PRU00169"/>
    </source>
</evidence>
<sequence length="188" mass="21383">MERLLIVSNTGMTLTIISKLLQARPDIGFSTVSNGNACRRCLVEEEFDAVIIDSPLGDESGWDLAAHVCEVASCGVMLLSEEIDFGMESRNLEEEGVFILPKPISPEVFYQGFRLLTALKRRLIKLEQENLRLQRSMEEARIVGKAKCLLVQHKGITEQQAHRLIEKEAMDRRRSKFDIAQEFILLYD</sequence>
<dbReference type="PROSITE" id="PS50110">
    <property type="entry name" value="RESPONSE_REGULATORY"/>
    <property type="match status" value="1"/>
</dbReference>
<gene>
    <name evidence="5" type="ORF">IAA16_01540</name>
</gene>
<keyword evidence="2" id="KW-0175">Coiled coil</keyword>
<dbReference type="AlphaFoldDB" id="A0A9E2NYH5"/>
<reference evidence="5" key="2">
    <citation type="submission" date="2021-04" db="EMBL/GenBank/DDBJ databases">
        <authorList>
            <person name="Gilroy R."/>
        </authorList>
    </citation>
    <scope>NUCLEOTIDE SEQUENCE</scope>
    <source>
        <strain evidence="5">Gambia15-2214</strain>
    </source>
</reference>
<dbReference type="PROSITE" id="PS50921">
    <property type="entry name" value="ANTAR"/>
    <property type="match status" value="1"/>
</dbReference>
<accession>A0A9E2NYH5</accession>
<evidence type="ECO:0000259" key="4">
    <source>
        <dbReference type="PROSITE" id="PS50921"/>
    </source>
</evidence>
<dbReference type="Pfam" id="PF03861">
    <property type="entry name" value="ANTAR"/>
    <property type="match status" value="1"/>
</dbReference>
<dbReference type="Proteomes" id="UP000823914">
    <property type="component" value="Unassembled WGS sequence"/>
</dbReference>